<dbReference type="GO" id="GO:0005524">
    <property type="term" value="F:ATP binding"/>
    <property type="evidence" value="ECO:0007669"/>
    <property type="project" value="UniProtKB-KW"/>
</dbReference>
<evidence type="ECO:0000256" key="2">
    <source>
        <dbReference type="ARBA" id="ARBA00022840"/>
    </source>
</evidence>
<dbReference type="PANTHER" id="PTHR11638:SF175">
    <property type="entry name" value="ATP-DEPENDENT CLP PROTEASE, ATP-BINDING SUBUNIT CLPC"/>
    <property type="match status" value="1"/>
</dbReference>
<comment type="caution">
    <text evidence="4">The sequence shown here is derived from an EMBL/GenBank/DDBJ whole genome shotgun (WGS) entry which is preliminary data.</text>
</comment>
<dbReference type="GO" id="GO:0034605">
    <property type="term" value="P:cellular response to heat"/>
    <property type="evidence" value="ECO:0007669"/>
    <property type="project" value="TreeGrafter"/>
</dbReference>
<dbReference type="InterPro" id="IPR003593">
    <property type="entry name" value="AAA+_ATPase"/>
</dbReference>
<dbReference type="SUPFAM" id="SSF81923">
    <property type="entry name" value="Double Clp-N motif"/>
    <property type="match status" value="1"/>
</dbReference>
<accession>A0A427YS31</accession>
<evidence type="ECO:0000313" key="5">
    <source>
        <dbReference type="Proteomes" id="UP000279259"/>
    </source>
</evidence>
<dbReference type="Pfam" id="PF00004">
    <property type="entry name" value="AAA"/>
    <property type="match status" value="1"/>
</dbReference>
<dbReference type="SMART" id="SM00382">
    <property type="entry name" value="AAA"/>
    <property type="match status" value="2"/>
</dbReference>
<dbReference type="GO" id="GO:0005737">
    <property type="term" value="C:cytoplasm"/>
    <property type="evidence" value="ECO:0007669"/>
    <property type="project" value="TreeGrafter"/>
</dbReference>
<dbReference type="EMBL" id="RSCD01000003">
    <property type="protein sequence ID" value="RSH93872.1"/>
    <property type="molecule type" value="Genomic_DNA"/>
</dbReference>
<dbReference type="SUPFAM" id="SSF52540">
    <property type="entry name" value="P-loop containing nucleoside triphosphate hydrolases"/>
    <property type="match status" value="2"/>
</dbReference>
<evidence type="ECO:0000259" key="3">
    <source>
        <dbReference type="SMART" id="SM00382"/>
    </source>
</evidence>
<proteinExistence type="predicted"/>
<dbReference type="Gene3D" id="1.10.1780.10">
    <property type="entry name" value="Clp, N-terminal domain"/>
    <property type="match status" value="1"/>
</dbReference>
<dbReference type="PRINTS" id="PR00300">
    <property type="entry name" value="CLPPROTEASEA"/>
</dbReference>
<dbReference type="AlphaFoldDB" id="A0A427YS31"/>
<name>A0A427YS31_9TREE</name>
<dbReference type="InterPro" id="IPR050130">
    <property type="entry name" value="ClpA_ClpB"/>
</dbReference>
<feature type="domain" description="AAA+ ATPase" evidence="3">
    <location>
        <begin position="527"/>
        <end position="672"/>
    </location>
</feature>
<keyword evidence="2" id="KW-0067">ATP-binding</keyword>
<protein>
    <recommendedName>
        <fullName evidence="3">AAA+ ATPase domain-containing protein</fullName>
    </recommendedName>
</protein>
<feature type="domain" description="AAA+ ATPase" evidence="3">
    <location>
        <begin position="214"/>
        <end position="350"/>
    </location>
</feature>
<evidence type="ECO:0000313" key="4">
    <source>
        <dbReference type="EMBL" id="RSH93872.1"/>
    </source>
</evidence>
<dbReference type="Proteomes" id="UP000279259">
    <property type="component" value="Unassembled WGS sequence"/>
</dbReference>
<evidence type="ECO:0000256" key="1">
    <source>
        <dbReference type="ARBA" id="ARBA00022741"/>
    </source>
</evidence>
<dbReference type="InterPro" id="IPR027417">
    <property type="entry name" value="P-loop_NTPase"/>
</dbReference>
<organism evidence="4 5">
    <name type="scientific">Saitozyma podzolica</name>
    <dbReference type="NCBI Taxonomy" id="1890683"/>
    <lineage>
        <taxon>Eukaryota</taxon>
        <taxon>Fungi</taxon>
        <taxon>Dikarya</taxon>
        <taxon>Basidiomycota</taxon>
        <taxon>Agaricomycotina</taxon>
        <taxon>Tremellomycetes</taxon>
        <taxon>Tremellales</taxon>
        <taxon>Trimorphomycetaceae</taxon>
        <taxon>Saitozyma</taxon>
    </lineage>
</organism>
<dbReference type="InterPro" id="IPR003959">
    <property type="entry name" value="ATPase_AAA_core"/>
</dbReference>
<gene>
    <name evidence="4" type="ORF">EHS25_006522</name>
</gene>
<dbReference type="Gene3D" id="3.40.50.300">
    <property type="entry name" value="P-loop containing nucleotide triphosphate hydrolases"/>
    <property type="match status" value="2"/>
</dbReference>
<sequence length="694" mass="77179">MSEVPVWVVTSRFTSRCLQWLNSGLALAENANSETFGPIHLLSAWIKAETWANTFPDGFGDLVSTCDGDVVKFRLACDARINALSGRTDPQEAIVVDFDLREVLEEAHTAYLKDKCLFIDCWDLIKPMSDLAVFRGVFNVSRVNMESLRKAVLASHTENNQEYPCILPGGGHKQGKILVELNIPCIGKVAEAGTWNRTIGYKDEIDTAVGHLLARRSVVFTGIAGVGKSLCIRELIRQATLGGRPGLNQAKFWELDLASLISNTKYPSQDATQVTNLIAELAMLKEEGVNAIVIWDDLHSLFTYKPSSSNHTDIITEMFKTAIGDGTITLLGAMTSEEYMRYIMPNKAMDCRISEVVLHEPSIPRTLTMLRETIYSEWNDAYGVVMTDHSLCRVVEHATAFMRSARPSSAAGLAREVYKVASKRAGGDRFAEERLLDELEHVRIDMRSITDPNNLDDPQLRITIDDVNEALENITGLRLRDPTPGEYELVKTIRATLGSVVSGQEPALQTMERCFGRRILHRRRQRPIGALLFTGPPGTGKSALGEALAIHGFGGKNHLLLIDPASFKGPSVRVDLLGGRNTSGRLSEFVTTAKTGVIMVNEVEKGDHHLLNLFLDILEHGSVLVRETGMELSLTPFFFIFTSNLGDKYIRRPTPESTVPATDEDKVLRKIRSQFRPRFLECIDRIIIDEHIMT</sequence>
<reference evidence="4 5" key="1">
    <citation type="submission" date="2018-11" db="EMBL/GenBank/DDBJ databases">
        <title>Genome sequence of Saitozyma podzolica DSM 27192.</title>
        <authorList>
            <person name="Aliyu H."/>
            <person name="Gorte O."/>
            <person name="Ochsenreither K."/>
        </authorList>
    </citation>
    <scope>NUCLEOTIDE SEQUENCE [LARGE SCALE GENOMIC DNA]</scope>
    <source>
        <strain evidence="4 5">DSM 27192</strain>
    </source>
</reference>
<keyword evidence="5" id="KW-1185">Reference proteome</keyword>
<dbReference type="STRING" id="1890683.A0A427YS31"/>
<dbReference type="InterPro" id="IPR036628">
    <property type="entry name" value="Clp_N_dom_sf"/>
</dbReference>
<dbReference type="PANTHER" id="PTHR11638">
    <property type="entry name" value="ATP-DEPENDENT CLP PROTEASE"/>
    <property type="match status" value="1"/>
</dbReference>
<keyword evidence="1" id="KW-0547">Nucleotide-binding</keyword>
<dbReference type="InterPro" id="IPR001270">
    <property type="entry name" value="ClpA/B"/>
</dbReference>
<dbReference type="GO" id="GO:0016887">
    <property type="term" value="F:ATP hydrolysis activity"/>
    <property type="evidence" value="ECO:0007669"/>
    <property type="project" value="InterPro"/>
</dbReference>
<dbReference type="Pfam" id="PF07724">
    <property type="entry name" value="AAA_2"/>
    <property type="match status" value="1"/>
</dbReference>